<protein>
    <submittedName>
        <fullName evidence="1">Uncharacterized protein</fullName>
    </submittedName>
</protein>
<keyword evidence="2" id="KW-1185">Reference proteome</keyword>
<reference evidence="2" key="2">
    <citation type="journal article" date="2017" name="Nat. Plants">
        <title>The Aegilops tauschii genome reveals multiple impacts of transposons.</title>
        <authorList>
            <person name="Zhao G."/>
            <person name="Zou C."/>
            <person name="Li K."/>
            <person name="Wang K."/>
            <person name="Li T."/>
            <person name="Gao L."/>
            <person name="Zhang X."/>
            <person name="Wang H."/>
            <person name="Yang Z."/>
            <person name="Liu X."/>
            <person name="Jiang W."/>
            <person name="Mao L."/>
            <person name="Kong X."/>
            <person name="Jiao Y."/>
            <person name="Jia J."/>
        </authorList>
    </citation>
    <scope>NUCLEOTIDE SEQUENCE [LARGE SCALE GENOMIC DNA]</scope>
    <source>
        <strain evidence="2">cv. AL8/78</strain>
    </source>
</reference>
<dbReference type="Proteomes" id="UP000015105">
    <property type="component" value="Chromosome 6D"/>
</dbReference>
<organism evidence="1 2">
    <name type="scientific">Aegilops tauschii subsp. strangulata</name>
    <name type="common">Goatgrass</name>
    <dbReference type="NCBI Taxonomy" id="200361"/>
    <lineage>
        <taxon>Eukaryota</taxon>
        <taxon>Viridiplantae</taxon>
        <taxon>Streptophyta</taxon>
        <taxon>Embryophyta</taxon>
        <taxon>Tracheophyta</taxon>
        <taxon>Spermatophyta</taxon>
        <taxon>Magnoliopsida</taxon>
        <taxon>Liliopsida</taxon>
        <taxon>Poales</taxon>
        <taxon>Poaceae</taxon>
        <taxon>BOP clade</taxon>
        <taxon>Pooideae</taxon>
        <taxon>Triticodae</taxon>
        <taxon>Triticeae</taxon>
        <taxon>Triticinae</taxon>
        <taxon>Aegilops</taxon>
    </lineage>
</organism>
<reference evidence="1" key="5">
    <citation type="journal article" date="2021" name="G3 (Bethesda)">
        <title>Aegilops tauschii genome assembly Aet v5.0 features greater sequence contiguity and improved annotation.</title>
        <authorList>
            <person name="Wang L."/>
            <person name="Zhu T."/>
            <person name="Rodriguez J.C."/>
            <person name="Deal K.R."/>
            <person name="Dubcovsky J."/>
            <person name="McGuire P.E."/>
            <person name="Lux T."/>
            <person name="Spannagl M."/>
            <person name="Mayer K.F.X."/>
            <person name="Baldrich P."/>
            <person name="Meyers B.C."/>
            <person name="Huo N."/>
            <person name="Gu Y.Q."/>
            <person name="Zhou H."/>
            <person name="Devos K.M."/>
            <person name="Bennetzen J.L."/>
            <person name="Unver T."/>
            <person name="Budak H."/>
            <person name="Gulick P.J."/>
            <person name="Galiba G."/>
            <person name="Kalapos B."/>
            <person name="Nelson D.R."/>
            <person name="Li P."/>
            <person name="You F.M."/>
            <person name="Luo M.C."/>
            <person name="Dvorak J."/>
        </authorList>
    </citation>
    <scope>NUCLEOTIDE SEQUENCE [LARGE SCALE GENOMIC DNA]</scope>
    <source>
        <strain evidence="1">cv. AL8/78</strain>
    </source>
</reference>
<reference evidence="1" key="4">
    <citation type="submission" date="2019-03" db="UniProtKB">
        <authorList>
            <consortium name="EnsemblPlants"/>
        </authorList>
    </citation>
    <scope>IDENTIFICATION</scope>
</reference>
<dbReference type="EnsemblPlants" id="AET6Gv20943300.3">
    <property type="protein sequence ID" value="AET6Gv20943300.3"/>
    <property type="gene ID" value="AET6Gv20943300"/>
</dbReference>
<proteinExistence type="predicted"/>
<evidence type="ECO:0000313" key="2">
    <source>
        <dbReference type="Proteomes" id="UP000015105"/>
    </source>
</evidence>
<accession>A0A453Q170</accession>
<evidence type="ECO:0000313" key="1">
    <source>
        <dbReference type="EnsemblPlants" id="AET6Gv20943300.3"/>
    </source>
</evidence>
<dbReference type="Gramene" id="AET6Gv20943300.3">
    <property type="protein sequence ID" value="AET6Gv20943300.3"/>
    <property type="gene ID" value="AET6Gv20943300"/>
</dbReference>
<dbReference type="AlphaFoldDB" id="A0A453Q170"/>
<reference evidence="2" key="1">
    <citation type="journal article" date="2014" name="Science">
        <title>Ancient hybridizations among the ancestral genomes of bread wheat.</title>
        <authorList>
            <consortium name="International Wheat Genome Sequencing Consortium,"/>
            <person name="Marcussen T."/>
            <person name="Sandve S.R."/>
            <person name="Heier L."/>
            <person name="Spannagl M."/>
            <person name="Pfeifer M."/>
            <person name="Jakobsen K.S."/>
            <person name="Wulff B.B."/>
            <person name="Steuernagel B."/>
            <person name="Mayer K.F."/>
            <person name="Olsen O.A."/>
        </authorList>
    </citation>
    <scope>NUCLEOTIDE SEQUENCE [LARGE SCALE GENOMIC DNA]</scope>
    <source>
        <strain evidence="2">cv. AL8/78</strain>
    </source>
</reference>
<sequence length="86" mass="10192">MRVHMLSMFTVLPISCNFVGRANIFSNKVIKTDLRNKISDDWLNDLMVCYCEKRIFKSIPDDQIMIRFQKKKNRKGHLPPEYDVIS</sequence>
<reference evidence="1" key="3">
    <citation type="journal article" date="2017" name="Nature">
        <title>Genome sequence of the progenitor of the wheat D genome Aegilops tauschii.</title>
        <authorList>
            <person name="Luo M.C."/>
            <person name="Gu Y.Q."/>
            <person name="Puiu D."/>
            <person name="Wang H."/>
            <person name="Twardziok S.O."/>
            <person name="Deal K.R."/>
            <person name="Huo N."/>
            <person name="Zhu T."/>
            <person name="Wang L."/>
            <person name="Wang Y."/>
            <person name="McGuire P.E."/>
            <person name="Liu S."/>
            <person name="Long H."/>
            <person name="Ramasamy R.K."/>
            <person name="Rodriguez J.C."/>
            <person name="Van S.L."/>
            <person name="Yuan L."/>
            <person name="Wang Z."/>
            <person name="Xia Z."/>
            <person name="Xiao L."/>
            <person name="Anderson O.D."/>
            <person name="Ouyang S."/>
            <person name="Liang Y."/>
            <person name="Zimin A.V."/>
            <person name="Pertea G."/>
            <person name="Qi P."/>
            <person name="Bennetzen J.L."/>
            <person name="Dai X."/>
            <person name="Dawson M.W."/>
            <person name="Muller H.G."/>
            <person name="Kugler K."/>
            <person name="Rivarola-Duarte L."/>
            <person name="Spannagl M."/>
            <person name="Mayer K.F.X."/>
            <person name="Lu F.H."/>
            <person name="Bevan M.W."/>
            <person name="Leroy P."/>
            <person name="Li P."/>
            <person name="You F.M."/>
            <person name="Sun Q."/>
            <person name="Liu Z."/>
            <person name="Lyons E."/>
            <person name="Wicker T."/>
            <person name="Salzberg S.L."/>
            <person name="Devos K.M."/>
            <person name="Dvorak J."/>
        </authorList>
    </citation>
    <scope>NUCLEOTIDE SEQUENCE [LARGE SCALE GENOMIC DNA]</scope>
    <source>
        <strain evidence="1">cv. AL8/78</strain>
    </source>
</reference>
<name>A0A453Q170_AEGTS</name>